<dbReference type="InterPro" id="IPR013762">
    <property type="entry name" value="Integrase-like_cat_sf"/>
</dbReference>
<dbReference type="GO" id="GO:0015074">
    <property type="term" value="P:DNA integration"/>
    <property type="evidence" value="ECO:0007669"/>
    <property type="project" value="InterPro"/>
</dbReference>
<keyword evidence="3" id="KW-1185">Reference proteome</keyword>
<dbReference type="InterPro" id="IPR011010">
    <property type="entry name" value="DNA_brk_join_enz"/>
</dbReference>
<dbReference type="EMBL" id="AP021881">
    <property type="protein sequence ID" value="BBP00793.1"/>
    <property type="molecule type" value="Genomic_DNA"/>
</dbReference>
<dbReference type="KEGG" id="sniv:SFSGTM_15010"/>
<dbReference type="Proteomes" id="UP000463939">
    <property type="component" value="Chromosome"/>
</dbReference>
<dbReference type="RefSeq" id="WP_162084657.1">
    <property type="nucleotide sequence ID" value="NZ_AP021881.1"/>
</dbReference>
<evidence type="ECO:0000313" key="2">
    <source>
        <dbReference type="EMBL" id="BBP00793.1"/>
    </source>
</evidence>
<dbReference type="GO" id="GO:0006310">
    <property type="term" value="P:DNA recombination"/>
    <property type="evidence" value="ECO:0007669"/>
    <property type="project" value="UniProtKB-KW"/>
</dbReference>
<accession>A0A809S8U9</accession>
<keyword evidence="1" id="KW-0233">DNA recombination</keyword>
<organism evidence="2 3">
    <name type="scientific">Sulfuriferula nivalis</name>
    <dbReference type="NCBI Taxonomy" id="2675298"/>
    <lineage>
        <taxon>Bacteria</taxon>
        <taxon>Pseudomonadati</taxon>
        <taxon>Pseudomonadota</taxon>
        <taxon>Betaproteobacteria</taxon>
        <taxon>Nitrosomonadales</taxon>
        <taxon>Sulfuricellaceae</taxon>
        <taxon>Sulfuriferula</taxon>
    </lineage>
</organism>
<name>A0A809S8U9_9PROT</name>
<evidence type="ECO:0000256" key="1">
    <source>
        <dbReference type="ARBA" id="ARBA00023172"/>
    </source>
</evidence>
<proteinExistence type="predicted"/>
<protein>
    <recommendedName>
        <fullName evidence="4">Tyr recombinase domain-containing protein</fullName>
    </recommendedName>
</protein>
<dbReference type="SUPFAM" id="SSF56349">
    <property type="entry name" value="DNA breaking-rejoining enzymes"/>
    <property type="match status" value="1"/>
</dbReference>
<reference evidence="3" key="1">
    <citation type="submission" date="2019-11" db="EMBL/GenBank/DDBJ databases">
        <title>Isolation and characterization of a novel species in the genus Sulfuriferula.</title>
        <authorList>
            <person name="Mochizuki J."/>
            <person name="Kojima H."/>
            <person name="Fukui M."/>
        </authorList>
    </citation>
    <scope>NUCLEOTIDE SEQUENCE [LARGE SCALE GENOMIC DNA]</scope>
    <source>
        <strain evidence="3">SGTM</strain>
    </source>
</reference>
<dbReference type="GO" id="GO:0003677">
    <property type="term" value="F:DNA binding"/>
    <property type="evidence" value="ECO:0007669"/>
    <property type="project" value="InterPro"/>
</dbReference>
<dbReference type="AlphaFoldDB" id="A0A809S8U9"/>
<evidence type="ECO:0008006" key="4">
    <source>
        <dbReference type="Google" id="ProtNLM"/>
    </source>
</evidence>
<sequence length="1102" mass="125100">MNFNNQTEAIIDWWSNPPELAIKTPVQDVYIFLTGLVTRFIADSALRIRKEDRGTTLGMSLLMVLLGDARAKLKALNNVPSEQQKWLVQQLQKKICAQTYWLTDEHNQDSRSHMTLEKLSDVFTVLNYLIDYGNFENLWSICLFNHVARVNRAVNPLSKTGSWQKNIAIEKLYLALQQSIKPREVCLDAQHWHGVLLFSLMVDSLILTEKKLYFVYFTLWDSTRWQFHADRLFVTIPSKSSNPDERVYLSRLSELLLYRIMHLEIAPPTEAQLNLILHQLVRYVGLQVSHYPRWLSGWLKDISHYLTKFQPSFVMAYAQSEMDAYTLNAQSGVRVFNLQAQAVTDLDGVEIAGNVTHVGNETPQAFVSAHGLVWTELRRLFEHKRVDRDREQVVSGIVAAIDTFLIDHQASLHANHLLMLDYARMDLLPKNRVQAGSSPSVILKRLDSIGNKLVIFAVSDAINTMSAIARINLYSAVIETAMSQRHKQTLQYDLQRFDRWLSTHQHAELIDDVEAEELFGEAISTRNTVNANLITFDEYLAVLDFYREHCSIHPQDSIAFITMSVLILGFRCGLRRTEAMDLKFADYIYCDISPRILIRESNATDTVQAKRELKTANAKRNLSLAALMPEQEWEMLNHWFLQRQNVLSQTEDDTATPSSHYLFALPNHHHPVTSQLVIKPLIEVVRQITGDSTLKFHQLRHSLASWQMLAAFIAEFDIEVSSFFAAHPQTQDWLTNALVRKAHHLPSNPADNSRKYAYWLRQLMGHGNIEMTLSNYIHFMDVIMLGMVDRQMNQQCTQQLVANTSGIAISAIKKTGGDPLQIALNKSRNKLHDKQISKRAANPQKIWQPAVTANAILLSAYAHTKRWMMPDLVLQKSLQGIQIDEIAQDTGLDVVSIDKVLETYQDNPIFRLSPLTKTESAQLQLLIMQLDKRYPRWYDQPASVTINPELHELIMAFVNALKAMGSQTINDNGSLPCAAKSALSPVTDIRLVVKDPAHLQQLLTLGDVLNIPVTCLHLQGSGVSDESRQAQIAYWRACLPATVDMQTKSAGTTSLGANGHVEVRFLNNPAISRAKHYKNKAAYWLLVQMAVWGMVGGSFIGA</sequence>
<dbReference type="Gene3D" id="1.10.443.10">
    <property type="entry name" value="Intergrase catalytic core"/>
    <property type="match status" value="1"/>
</dbReference>
<gene>
    <name evidence="2" type="ORF">SFSGTM_15010</name>
</gene>
<evidence type="ECO:0000313" key="3">
    <source>
        <dbReference type="Proteomes" id="UP000463939"/>
    </source>
</evidence>